<dbReference type="EMBL" id="CAJOBH010101075">
    <property type="protein sequence ID" value="CAF4613127.1"/>
    <property type="molecule type" value="Genomic_DNA"/>
</dbReference>
<accession>A0A8S2Y9J4</accession>
<gene>
    <name evidence="2" type="ORF">BYL167_LOCUS37684</name>
    <name evidence="3" type="ORF">BYL167_LOCUS40631</name>
    <name evidence="4" type="ORF">GIL414_LOCUS39585</name>
    <name evidence="5" type="ORF">SMN809_LOCUS49635</name>
</gene>
<protein>
    <submittedName>
        <fullName evidence="2">Uncharacterized protein</fullName>
    </submittedName>
</protein>
<dbReference type="Proteomes" id="UP000681967">
    <property type="component" value="Unassembled WGS sequence"/>
</dbReference>
<proteinExistence type="predicted"/>
<evidence type="ECO:0000313" key="3">
    <source>
        <dbReference type="EMBL" id="CAF4613127.1"/>
    </source>
</evidence>
<dbReference type="EMBL" id="CAJOBJ010107582">
    <property type="protein sequence ID" value="CAF4616427.1"/>
    <property type="molecule type" value="Genomic_DNA"/>
</dbReference>
<evidence type="ECO:0000313" key="5">
    <source>
        <dbReference type="EMBL" id="CAF4856382.1"/>
    </source>
</evidence>
<name>A0A8S2Y9J4_9BILA</name>
<feature type="region of interest" description="Disordered" evidence="1">
    <location>
        <begin position="35"/>
        <end position="56"/>
    </location>
</feature>
<evidence type="ECO:0000256" key="1">
    <source>
        <dbReference type="SAM" id="MobiDB-lite"/>
    </source>
</evidence>
<feature type="non-terminal residue" evidence="2">
    <location>
        <position position="56"/>
    </location>
</feature>
<dbReference type="EMBL" id="CAJOBI010162376">
    <property type="protein sequence ID" value="CAF4856382.1"/>
    <property type="molecule type" value="Genomic_DNA"/>
</dbReference>
<feature type="compositionally biased region" description="Basic and acidic residues" evidence="1">
    <location>
        <begin position="39"/>
        <end position="56"/>
    </location>
</feature>
<comment type="caution">
    <text evidence="2">The sequence shown here is derived from an EMBL/GenBank/DDBJ whole genome shotgun (WGS) entry which is preliminary data.</text>
</comment>
<sequence length="56" mass="6260">GICPSDKLPSVSSINRIVRSNRRIVFNNDGTITEFDSDFDSRDGSDNENEVLIKSE</sequence>
<organism evidence="2 6">
    <name type="scientific">Rotaria magnacalcarata</name>
    <dbReference type="NCBI Taxonomy" id="392030"/>
    <lineage>
        <taxon>Eukaryota</taxon>
        <taxon>Metazoa</taxon>
        <taxon>Spiralia</taxon>
        <taxon>Gnathifera</taxon>
        <taxon>Rotifera</taxon>
        <taxon>Eurotatoria</taxon>
        <taxon>Bdelloidea</taxon>
        <taxon>Philodinida</taxon>
        <taxon>Philodinidae</taxon>
        <taxon>Rotaria</taxon>
    </lineage>
</organism>
<evidence type="ECO:0000313" key="6">
    <source>
        <dbReference type="Proteomes" id="UP000681967"/>
    </source>
</evidence>
<dbReference type="AlphaFoldDB" id="A0A8S2Y9J4"/>
<feature type="non-terminal residue" evidence="2">
    <location>
        <position position="1"/>
    </location>
</feature>
<dbReference type="EMBL" id="CAJOBH010086007">
    <property type="protein sequence ID" value="CAF4540768.1"/>
    <property type="molecule type" value="Genomic_DNA"/>
</dbReference>
<evidence type="ECO:0000313" key="4">
    <source>
        <dbReference type="EMBL" id="CAF4616427.1"/>
    </source>
</evidence>
<dbReference type="Proteomes" id="UP000681720">
    <property type="component" value="Unassembled WGS sequence"/>
</dbReference>
<evidence type="ECO:0000313" key="2">
    <source>
        <dbReference type="EMBL" id="CAF4540768.1"/>
    </source>
</evidence>
<dbReference type="Proteomes" id="UP000676336">
    <property type="component" value="Unassembled WGS sequence"/>
</dbReference>
<reference evidence="2" key="1">
    <citation type="submission" date="2021-02" db="EMBL/GenBank/DDBJ databases">
        <authorList>
            <person name="Nowell W R."/>
        </authorList>
    </citation>
    <scope>NUCLEOTIDE SEQUENCE</scope>
</reference>